<comment type="caution">
    <text evidence="1">The sequence shown here is derived from an EMBL/GenBank/DDBJ whole genome shotgun (WGS) entry which is preliminary data.</text>
</comment>
<dbReference type="Proteomes" id="UP000736787">
    <property type="component" value="Unassembled WGS sequence"/>
</dbReference>
<reference evidence="1" key="1">
    <citation type="submission" date="2018-10" db="EMBL/GenBank/DDBJ databases">
        <title>Effector identification in a new, highly contiguous assembly of the strawberry crown rot pathogen Phytophthora cactorum.</title>
        <authorList>
            <person name="Armitage A.D."/>
            <person name="Nellist C.F."/>
            <person name="Bates H."/>
            <person name="Vickerstaff R.J."/>
            <person name="Harrison R.J."/>
        </authorList>
    </citation>
    <scope>NUCLEOTIDE SEQUENCE</scope>
    <source>
        <strain evidence="1">15-7</strain>
        <strain evidence="2">4040</strain>
        <strain evidence="3">P415</strain>
    </source>
</reference>
<protein>
    <submittedName>
        <fullName evidence="1">Uncharacterized protein</fullName>
    </submittedName>
</protein>
<organism evidence="1 4">
    <name type="scientific">Phytophthora cactorum</name>
    <dbReference type="NCBI Taxonomy" id="29920"/>
    <lineage>
        <taxon>Eukaryota</taxon>
        <taxon>Sar</taxon>
        <taxon>Stramenopiles</taxon>
        <taxon>Oomycota</taxon>
        <taxon>Peronosporomycetes</taxon>
        <taxon>Peronosporales</taxon>
        <taxon>Peronosporaceae</taxon>
        <taxon>Phytophthora</taxon>
    </lineage>
</organism>
<accession>A0A8T0ZWD2</accession>
<gene>
    <name evidence="1" type="ORF">PC113_g2005</name>
    <name evidence="2" type="ORF">PC117_g16500</name>
    <name evidence="3" type="ORF">PC118_g15510</name>
</gene>
<dbReference type="EMBL" id="RCMK01000587">
    <property type="protein sequence ID" value="KAG2920360.1"/>
    <property type="molecule type" value="Genomic_DNA"/>
</dbReference>
<name>A0A8T0ZWD2_9STRA</name>
<evidence type="ECO:0000313" key="2">
    <source>
        <dbReference type="EMBL" id="KAG2920360.1"/>
    </source>
</evidence>
<sequence length="96" mass="11660">MHHISLQLECVGRQAEFDDFDPPMARCDYKSFTNNFSESARRHLSQLKRPHNVYRLHFPLRLTKAENPVTRIDFCRRPLRSVFRFQSWFRNKSYTL</sequence>
<dbReference type="EMBL" id="RCML01000605">
    <property type="protein sequence ID" value="KAG2972768.1"/>
    <property type="molecule type" value="Genomic_DNA"/>
</dbReference>
<dbReference type="Proteomes" id="UP000735874">
    <property type="component" value="Unassembled WGS sequence"/>
</dbReference>
<dbReference type="Proteomes" id="UP000697107">
    <property type="component" value="Unassembled WGS sequence"/>
</dbReference>
<dbReference type="EMBL" id="RCMG01000026">
    <property type="protein sequence ID" value="KAG2867350.1"/>
    <property type="molecule type" value="Genomic_DNA"/>
</dbReference>
<evidence type="ECO:0000313" key="3">
    <source>
        <dbReference type="EMBL" id="KAG2972768.1"/>
    </source>
</evidence>
<evidence type="ECO:0000313" key="4">
    <source>
        <dbReference type="Proteomes" id="UP000735874"/>
    </source>
</evidence>
<dbReference type="AlphaFoldDB" id="A0A8T0ZWD2"/>
<evidence type="ECO:0000313" key="1">
    <source>
        <dbReference type="EMBL" id="KAG2867350.1"/>
    </source>
</evidence>
<proteinExistence type="predicted"/>